<dbReference type="KEGG" id="nev:NTE_01789"/>
<gene>
    <name evidence="1" type="ORF">NTE_01789</name>
</gene>
<dbReference type="STRING" id="1459636.NTE_01789"/>
<dbReference type="RefSeq" id="WP_226986914.1">
    <property type="nucleotide sequence ID" value="NZ_CP007174.1"/>
</dbReference>
<dbReference type="AlphaFoldDB" id="A0A075MRX6"/>
<evidence type="ECO:0000313" key="1">
    <source>
        <dbReference type="EMBL" id="AIF83850.1"/>
    </source>
</evidence>
<reference evidence="1 2" key="1">
    <citation type="journal article" date="2014" name="PLoS ONE">
        <title>Genome Sequence of Candidatus Nitrososphaera evergladensis from Group I.1b Enriched from Everglades Soil Reveals Novel Genomic Features of the Ammonia-Oxidizing Archaea.</title>
        <authorList>
            <person name="Zhalnina K.V."/>
            <person name="Dias R."/>
            <person name="Leonard M.T."/>
            <person name="Dorr de Quadros P."/>
            <person name="Camargo F.A."/>
            <person name="Drew J.C."/>
            <person name="Farmerie W.G."/>
            <person name="Daroub S.H."/>
            <person name="Triplett E.W."/>
        </authorList>
    </citation>
    <scope>NUCLEOTIDE SEQUENCE [LARGE SCALE GENOMIC DNA]</scope>
    <source>
        <strain evidence="1 2">SR1</strain>
    </source>
</reference>
<proteinExistence type="predicted"/>
<sequence>MPAREFAFRIKLSSEEQERELASYLSSLSADDVLFGLRFAYNRYTAASGGYLMPGRKSMVKRETHLLSADQAKWRLNNWKTMIRTYRDKGYSYPTISRIKKQLQKIAAGKK</sequence>
<dbReference type="HOGENOM" id="CLU_170814_0_0_2"/>
<keyword evidence="2" id="KW-1185">Reference proteome</keyword>
<dbReference type="eggNOG" id="arCOG08722">
    <property type="taxonomic scope" value="Archaea"/>
</dbReference>
<dbReference type="EMBL" id="CP007174">
    <property type="protein sequence ID" value="AIF83850.1"/>
    <property type="molecule type" value="Genomic_DNA"/>
</dbReference>
<protein>
    <submittedName>
        <fullName evidence="1">Uncharacterized protein</fullName>
    </submittedName>
</protein>
<accession>A0A075MRX6</accession>
<dbReference type="GeneID" id="41597555"/>
<evidence type="ECO:0000313" key="2">
    <source>
        <dbReference type="Proteomes" id="UP000028194"/>
    </source>
</evidence>
<dbReference type="Proteomes" id="UP000028194">
    <property type="component" value="Chromosome"/>
</dbReference>
<organism evidence="1 2">
    <name type="scientific">Candidatus Nitrososphaera evergladensis SR1</name>
    <dbReference type="NCBI Taxonomy" id="1459636"/>
    <lineage>
        <taxon>Archaea</taxon>
        <taxon>Nitrososphaerota</taxon>
        <taxon>Nitrososphaeria</taxon>
        <taxon>Nitrososphaerales</taxon>
        <taxon>Nitrososphaeraceae</taxon>
        <taxon>Nitrososphaera</taxon>
    </lineage>
</organism>
<name>A0A075MRX6_9ARCH</name>